<sequence>MDEKTEYVQTFVREVELHEIYARADLGLAWRHAGVDPHTWVGVTAIGEVFVRSPDGLPVTLQGRERIIEAIRSWARGICPQCGGRWTQAHPCGDPAYPPYFADDVAEIICAVIDITTQCLLAKPPGQAQEHMLYLLGIFNAQHADRLRAEARTAGLALELSPEPS</sequence>
<name>A0ABU2R3W3_9ACTN</name>
<dbReference type="RefSeq" id="WP_010264039.1">
    <property type="nucleotide sequence ID" value="NZ_JAVRET010000024.1"/>
</dbReference>
<proteinExistence type="predicted"/>
<organism evidence="1 2">
    <name type="scientific">Streptomyces evansiae</name>
    <dbReference type="NCBI Taxonomy" id="3075535"/>
    <lineage>
        <taxon>Bacteria</taxon>
        <taxon>Bacillati</taxon>
        <taxon>Actinomycetota</taxon>
        <taxon>Actinomycetes</taxon>
        <taxon>Kitasatosporales</taxon>
        <taxon>Streptomycetaceae</taxon>
        <taxon>Streptomyces</taxon>
    </lineage>
</organism>
<protein>
    <submittedName>
        <fullName evidence="1">Uncharacterized protein</fullName>
    </submittedName>
</protein>
<dbReference type="Proteomes" id="UP001183610">
    <property type="component" value="Unassembled WGS sequence"/>
</dbReference>
<dbReference type="EMBL" id="JAVRET010000024">
    <property type="protein sequence ID" value="MDT0409965.1"/>
    <property type="molecule type" value="Genomic_DNA"/>
</dbReference>
<accession>A0ABU2R3W3</accession>
<gene>
    <name evidence="1" type="ORF">RM698_12990</name>
</gene>
<reference evidence="2" key="1">
    <citation type="submission" date="2023-07" db="EMBL/GenBank/DDBJ databases">
        <title>30 novel species of actinomycetes from the DSMZ collection.</title>
        <authorList>
            <person name="Nouioui I."/>
        </authorList>
    </citation>
    <scope>NUCLEOTIDE SEQUENCE [LARGE SCALE GENOMIC DNA]</scope>
    <source>
        <strain evidence="2">DSM 41979</strain>
    </source>
</reference>
<evidence type="ECO:0000313" key="2">
    <source>
        <dbReference type="Proteomes" id="UP001183610"/>
    </source>
</evidence>
<keyword evidence="2" id="KW-1185">Reference proteome</keyword>
<evidence type="ECO:0000313" key="1">
    <source>
        <dbReference type="EMBL" id="MDT0409965.1"/>
    </source>
</evidence>
<comment type="caution">
    <text evidence="1">The sequence shown here is derived from an EMBL/GenBank/DDBJ whole genome shotgun (WGS) entry which is preliminary data.</text>
</comment>